<dbReference type="GO" id="GO:0061617">
    <property type="term" value="C:MICOS complex"/>
    <property type="evidence" value="ECO:0007669"/>
    <property type="project" value="UniProtKB-UniRule"/>
</dbReference>
<keyword evidence="3" id="KW-0812">Transmembrane</keyword>
<evidence type="ECO:0000256" key="3">
    <source>
        <dbReference type="ARBA" id="ARBA00022692"/>
    </source>
</evidence>
<evidence type="ECO:0000256" key="5">
    <source>
        <dbReference type="ARBA" id="ARBA00023128"/>
    </source>
</evidence>
<comment type="similarity">
    <text evidence="2">Belongs to the apolipoprotein O/MICOS complex subunit Mic27 family.</text>
</comment>
<evidence type="ECO:0000313" key="9">
    <source>
        <dbReference type="Ensembl" id="ENSMMDP00005037159.1"/>
    </source>
</evidence>
<dbReference type="Ensembl" id="ENSMMDT00005037954.1">
    <property type="protein sequence ID" value="ENSMMDP00005037159.1"/>
    <property type="gene ID" value="ENSMMDG00005017367.1"/>
</dbReference>
<dbReference type="FunCoup" id="A0A667ZN63">
    <property type="interactions" value="580"/>
</dbReference>
<dbReference type="GeneTree" id="ENSGT00530000063666"/>
<evidence type="ECO:0000256" key="6">
    <source>
        <dbReference type="ARBA" id="ARBA00023136"/>
    </source>
</evidence>
<proteinExistence type="inferred from homology"/>
<evidence type="ECO:0000313" key="10">
    <source>
        <dbReference type="Proteomes" id="UP000472263"/>
    </source>
</evidence>
<evidence type="ECO:0000256" key="4">
    <source>
        <dbReference type="ARBA" id="ARBA00022989"/>
    </source>
</evidence>
<dbReference type="InterPro" id="IPR033182">
    <property type="entry name" value="MIC26/MIC27_animal"/>
</dbReference>
<dbReference type="AlphaFoldDB" id="A0A667ZN63"/>
<evidence type="ECO:0000256" key="8">
    <source>
        <dbReference type="SAM" id="MobiDB-lite"/>
    </source>
</evidence>
<evidence type="ECO:0000256" key="1">
    <source>
        <dbReference type="ARBA" id="ARBA00004325"/>
    </source>
</evidence>
<keyword evidence="5 7" id="KW-0496">Mitochondrion</keyword>
<reference evidence="9" key="1">
    <citation type="submission" date="2019-06" db="EMBL/GenBank/DDBJ databases">
        <authorList>
            <consortium name="Wellcome Sanger Institute Data Sharing"/>
        </authorList>
    </citation>
    <scope>NUCLEOTIDE SEQUENCE [LARGE SCALE GENOMIC DNA]</scope>
</reference>
<dbReference type="Proteomes" id="UP000472263">
    <property type="component" value="Chromosome 17"/>
</dbReference>
<accession>A0A667ZN63</accession>
<dbReference type="InParanoid" id="A0A667ZN63"/>
<feature type="region of interest" description="Disordered" evidence="8">
    <location>
        <begin position="185"/>
        <end position="206"/>
    </location>
</feature>
<keyword evidence="10" id="KW-1185">Reference proteome</keyword>
<keyword evidence="4" id="KW-1133">Transmembrane helix</keyword>
<dbReference type="Pfam" id="PF09769">
    <property type="entry name" value="ApoO"/>
    <property type="match status" value="1"/>
</dbReference>
<dbReference type="PANTHER" id="PTHR14564">
    <property type="entry name" value="MICOS COMPLEX SUBUNIT MIC26 / MIC27 FAMILY MEMBER"/>
    <property type="match status" value="1"/>
</dbReference>
<feature type="compositionally biased region" description="Basic and acidic residues" evidence="8">
    <location>
        <begin position="185"/>
        <end position="196"/>
    </location>
</feature>
<comment type="function">
    <text evidence="7">Component of the MICOS complex, a large protein complex of the mitochondrial inner membrane that plays crucial roles in the maintenance of crista junctions, inner membrane architecture, and formation of contact sites to the outer membrane.</text>
</comment>
<keyword evidence="6" id="KW-0472">Membrane</keyword>
<sequence>QVSLRKLESAMPGALNLMSFTVFAAGEDEPNVPLNREDLSLYTSPQQKFRYVEPEAGQLEQSVATLRKAAEPYAQWCQGAFGKIKPKVQRVIQFGNDTYAYLKDPPKDFYPRAGVIGAAGVLGLFLGRGSRIKKLIYPAGLVTVSASMYYPERAAAIAKSTGESVYDWALQSYVNIDKILKPEKKAEEKAERKAEESSGAPGQAKP</sequence>
<protein>
    <recommendedName>
        <fullName evidence="7">MICOS complex subunit</fullName>
    </recommendedName>
</protein>
<name>A0A667ZN63_9TELE</name>
<reference evidence="9" key="3">
    <citation type="submission" date="2025-09" db="UniProtKB">
        <authorList>
            <consortium name="Ensembl"/>
        </authorList>
    </citation>
    <scope>IDENTIFICATION</scope>
</reference>
<dbReference type="GO" id="GO:0042407">
    <property type="term" value="P:cristae formation"/>
    <property type="evidence" value="ECO:0007669"/>
    <property type="project" value="InterPro"/>
</dbReference>
<comment type="subcellular location">
    <subcellularLocation>
        <location evidence="7">Mitochondrion inner membrane</location>
    </subcellularLocation>
    <subcellularLocation>
        <location evidence="1">Mitochondrion membrane</location>
    </subcellularLocation>
</comment>
<reference evidence="9" key="2">
    <citation type="submission" date="2025-08" db="UniProtKB">
        <authorList>
            <consortium name="Ensembl"/>
        </authorList>
    </citation>
    <scope>IDENTIFICATION</scope>
</reference>
<keyword evidence="7" id="KW-0999">Mitochondrion inner membrane</keyword>
<organism evidence="9 10">
    <name type="scientific">Myripristis murdjan</name>
    <name type="common">pinecone soldierfish</name>
    <dbReference type="NCBI Taxonomy" id="586833"/>
    <lineage>
        <taxon>Eukaryota</taxon>
        <taxon>Metazoa</taxon>
        <taxon>Chordata</taxon>
        <taxon>Craniata</taxon>
        <taxon>Vertebrata</taxon>
        <taxon>Euteleostomi</taxon>
        <taxon>Actinopterygii</taxon>
        <taxon>Neopterygii</taxon>
        <taxon>Teleostei</taxon>
        <taxon>Neoteleostei</taxon>
        <taxon>Acanthomorphata</taxon>
        <taxon>Holocentriformes</taxon>
        <taxon>Holocentridae</taxon>
        <taxon>Myripristis</taxon>
    </lineage>
</organism>
<dbReference type="InterPro" id="IPR019166">
    <property type="entry name" value="MIC26/MIC27"/>
</dbReference>
<evidence type="ECO:0000256" key="7">
    <source>
        <dbReference type="RuleBase" id="RU363021"/>
    </source>
</evidence>
<evidence type="ECO:0000256" key="2">
    <source>
        <dbReference type="ARBA" id="ARBA00010904"/>
    </source>
</evidence>
<comment type="subunit">
    <text evidence="7">Component of the mitochondrial contact site and cristae organizing system (MICOS) complex.</text>
</comment>